<keyword evidence="3" id="KW-1185">Reference proteome</keyword>
<dbReference type="AlphaFoldDB" id="A0A6A6XBR4"/>
<accession>A0A6A6XBR4</accession>
<evidence type="ECO:0000313" key="2">
    <source>
        <dbReference type="EMBL" id="KAF2793876.1"/>
    </source>
</evidence>
<feature type="transmembrane region" description="Helical" evidence="1">
    <location>
        <begin position="138"/>
        <end position="156"/>
    </location>
</feature>
<gene>
    <name evidence="2" type="ORF">K505DRAFT_375031</name>
</gene>
<protein>
    <submittedName>
        <fullName evidence="2">Uncharacterized protein</fullName>
    </submittedName>
</protein>
<name>A0A6A6XBR4_9PLEO</name>
<reference evidence="2" key="1">
    <citation type="journal article" date="2020" name="Stud. Mycol.">
        <title>101 Dothideomycetes genomes: a test case for predicting lifestyles and emergence of pathogens.</title>
        <authorList>
            <person name="Haridas S."/>
            <person name="Albert R."/>
            <person name="Binder M."/>
            <person name="Bloem J."/>
            <person name="Labutti K."/>
            <person name="Salamov A."/>
            <person name="Andreopoulos B."/>
            <person name="Baker S."/>
            <person name="Barry K."/>
            <person name="Bills G."/>
            <person name="Bluhm B."/>
            <person name="Cannon C."/>
            <person name="Castanera R."/>
            <person name="Culley D."/>
            <person name="Daum C."/>
            <person name="Ezra D."/>
            <person name="Gonzalez J."/>
            <person name="Henrissat B."/>
            <person name="Kuo A."/>
            <person name="Liang C."/>
            <person name="Lipzen A."/>
            <person name="Lutzoni F."/>
            <person name="Magnuson J."/>
            <person name="Mondo S."/>
            <person name="Nolan M."/>
            <person name="Ohm R."/>
            <person name="Pangilinan J."/>
            <person name="Park H.-J."/>
            <person name="Ramirez L."/>
            <person name="Alfaro M."/>
            <person name="Sun H."/>
            <person name="Tritt A."/>
            <person name="Yoshinaga Y."/>
            <person name="Zwiers L.-H."/>
            <person name="Turgeon B."/>
            <person name="Goodwin S."/>
            <person name="Spatafora J."/>
            <person name="Crous P."/>
            <person name="Grigoriev I."/>
        </authorList>
    </citation>
    <scope>NUCLEOTIDE SEQUENCE</scope>
    <source>
        <strain evidence="2">CBS 109.77</strain>
    </source>
</reference>
<feature type="transmembrane region" description="Helical" evidence="1">
    <location>
        <begin position="58"/>
        <end position="80"/>
    </location>
</feature>
<keyword evidence="1" id="KW-0812">Transmembrane</keyword>
<feature type="transmembrane region" description="Helical" evidence="1">
    <location>
        <begin position="100"/>
        <end position="126"/>
    </location>
</feature>
<feature type="transmembrane region" description="Helical" evidence="1">
    <location>
        <begin position="206"/>
        <end position="221"/>
    </location>
</feature>
<evidence type="ECO:0000256" key="1">
    <source>
        <dbReference type="SAM" id="Phobius"/>
    </source>
</evidence>
<sequence length="392" mass="43270">MDQKNCFALSTRTNFPGYIDLLRNVTGGNFSLVTECREEVCGALWGGGNPDISGIGMAVGYVLESAICATIVCAFMLLRLQPKLDTKLARLLLSNASKTFYDNAIFFTFAIQIASIFTLTMANFGVSTAGMGAITMKIAWLVSTLTLLPLLPFVGFPELFADGKEAGASAIASSVAFDAPDSKKCPLNSRNERAIEKIKARKGERFLLFVICWALSFYPFFSRMAGTFGKSQIGDSPGSAVSTNDWDIIEVACFRDVQVVSSGSETIMTAFGVGSWLLATIIVVYKIILSAMKVSHERRWNWLKDHNLTLDTDTAIGFRVWLSLCITILMFLIAQFWAFFRLRRFQSDMTGAAGGTFPDGQWTFGQIVGVVIFVPVVVEVLFLWKKRSLYYN</sequence>
<keyword evidence="1" id="KW-1133">Transmembrane helix</keyword>
<dbReference type="OrthoDB" id="4582561at2759"/>
<feature type="transmembrane region" description="Helical" evidence="1">
    <location>
        <begin position="267"/>
        <end position="289"/>
    </location>
</feature>
<proteinExistence type="predicted"/>
<feature type="transmembrane region" description="Helical" evidence="1">
    <location>
        <begin position="360"/>
        <end position="384"/>
    </location>
</feature>
<dbReference type="Proteomes" id="UP000799757">
    <property type="component" value="Unassembled WGS sequence"/>
</dbReference>
<dbReference type="EMBL" id="MU001911">
    <property type="protein sequence ID" value="KAF2793876.1"/>
    <property type="molecule type" value="Genomic_DNA"/>
</dbReference>
<evidence type="ECO:0000313" key="3">
    <source>
        <dbReference type="Proteomes" id="UP000799757"/>
    </source>
</evidence>
<keyword evidence="1" id="KW-0472">Membrane</keyword>
<feature type="transmembrane region" description="Helical" evidence="1">
    <location>
        <begin position="320"/>
        <end position="340"/>
    </location>
</feature>
<organism evidence="2 3">
    <name type="scientific">Melanomma pulvis-pyrius CBS 109.77</name>
    <dbReference type="NCBI Taxonomy" id="1314802"/>
    <lineage>
        <taxon>Eukaryota</taxon>
        <taxon>Fungi</taxon>
        <taxon>Dikarya</taxon>
        <taxon>Ascomycota</taxon>
        <taxon>Pezizomycotina</taxon>
        <taxon>Dothideomycetes</taxon>
        <taxon>Pleosporomycetidae</taxon>
        <taxon>Pleosporales</taxon>
        <taxon>Melanommataceae</taxon>
        <taxon>Melanomma</taxon>
    </lineage>
</organism>